<dbReference type="InterPro" id="IPR054055">
    <property type="entry name" value="YpzH"/>
</dbReference>
<dbReference type="Pfam" id="PF21835">
    <property type="entry name" value="YIEGIA_cap"/>
    <property type="match status" value="1"/>
</dbReference>
<reference evidence="1 2" key="1">
    <citation type="submission" date="2021-03" db="EMBL/GenBank/DDBJ databases">
        <title>Genomic Encyclopedia of Type Strains, Phase IV (KMG-IV): sequencing the most valuable type-strain genomes for metagenomic binning, comparative biology and taxonomic classification.</title>
        <authorList>
            <person name="Goeker M."/>
        </authorList>
    </citation>
    <scope>NUCLEOTIDE SEQUENCE [LARGE SCALE GENOMIC DNA]</scope>
    <source>
        <strain evidence="1 2">DSM 25790</strain>
    </source>
</reference>
<proteinExistence type="predicted"/>
<evidence type="ECO:0000313" key="1">
    <source>
        <dbReference type="EMBL" id="MBP2257266.1"/>
    </source>
</evidence>
<dbReference type="EMBL" id="JAGIKX010000006">
    <property type="protein sequence ID" value="MBP2257266.1"/>
    <property type="molecule type" value="Genomic_DNA"/>
</dbReference>
<protein>
    <submittedName>
        <fullName evidence="1">Uncharacterized protein</fullName>
    </submittedName>
</protein>
<evidence type="ECO:0000313" key="2">
    <source>
        <dbReference type="Proteomes" id="UP001519294"/>
    </source>
</evidence>
<comment type="caution">
    <text evidence="1">The sequence shown here is derived from an EMBL/GenBank/DDBJ whole genome shotgun (WGS) entry which is preliminary data.</text>
</comment>
<accession>A0ABS4S876</accession>
<sequence length="63" mass="6818">MAEIVAVVTLNPDQISGGVPIFVAENKEEREKVAFSLEKIMDASAHDLVNGSIILVDHKAKTK</sequence>
<dbReference type="RefSeq" id="WP_029269610.1">
    <property type="nucleotide sequence ID" value="NZ_JAGIKX010000006.1"/>
</dbReference>
<keyword evidence="2" id="KW-1185">Reference proteome</keyword>
<gene>
    <name evidence="1" type="ORF">J2Z81_001214</name>
</gene>
<dbReference type="Proteomes" id="UP001519294">
    <property type="component" value="Unassembled WGS sequence"/>
</dbReference>
<name>A0ABS4S876_9BACI</name>
<organism evidence="1 2">
    <name type="scientific">Virgibacillus alimentarius</name>
    <dbReference type="NCBI Taxonomy" id="698769"/>
    <lineage>
        <taxon>Bacteria</taxon>
        <taxon>Bacillati</taxon>
        <taxon>Bacillota</taxon>
        <taxon>Bacilli</taxon>
        <taxon>Bacillales</taxon>
        <taxon>Bacillaceae</taxon>
        <taxon>Virgibacillus</taxon>
    </lineage>
</organism>